<dbReference type="AlphaFoldDB" id="A0A0A9D2Y5"/>
<dbReference type="EMBL" id="GBRH01215749">
    <property type="protein sequence ID" value="JAD82146.1"/>
    <property type="molecule type" value="Transcribed_RNA"/>
</dbReference>
<name>A0A0A9D2Y5_ARUDO</name>
<reference evidence="1" key="2">
    <citation type="journal article" date="2015" name="Data Brief">
        <title>Shoot transcriptome of the giant reed, Arundo donax.</title>
        <authorList>
            <person name="Barrero R.A."/>
            <person name="Guerrero F.D."/>
            <person name="Moolhuijzen P."/>
            <person name="Goolsby J.A."/>
            <person name="Tidwell J."/>
            <person name="Bellgard S.E."/>
            <person name="Bellgard M.I."/>
        </authorList>
    </citation>
    <scope>NUCLEOTIDE SEQUENCE</scope>
    <source>
        <tissue evidence="1">Shoot tissue taken approximately 20 cm above the soil surface</tissue>
    </source>
</reference>
<protein>
    <submittedName>
        <fullName evidence="1">Uncharacterized protein</fullName>
    </submittedName>
</protein>
<evidence type="ECO:0000313" key="1">
    <source>
        <dbReference type="EMBL" id="JAD82146.1"/>
    </source>
</evidence>
<reference evidence="1" key="1">
    <citation type="submission" date="2014-09" db="EMBL/GenBank/DDBJ databases">
        <authorList>
            <person name="Magalhaes I.L.F."/>
            <person name="Oliveira U."/>
            <person name="Santos F.R."/>
            <person name="Vidigal T.H.D.A."/>
            <person name="Brescovit A.D."/>
            <person name="Santos A.J."/>
        </authorList>
    </citation>
    <scope>NUCLEOTIDE SEQUENCE</scope>
    <source>
        <tissue evidence="1">Shoot tissue taken approximately 20 cm above the soil surface</tissue>
    </source>
</reference>
<proteinExistence type="predicted"/>
<accession>A0A0A9D2Y5</accession>
<sequence length="61" mass="7233">MTRQLQYKNTYMVKLSVHPMDKAITYIPYGATIVVQIKCLRCLHNLRERVPKSGIRRKKDK</sequence>
<organism evidence="1">
    <name type="scientific">Arundo donax</name>
    <name type="common">Giant reed</name>
    <name type="synonym">Donax arundinaceus</name>
    <dbReference type="NCBI Taxonomy" id="35708"/>
    <lineage>
        <taxon>Eukaryota</taxon>
        <taxon>Viridiplantae</taxon>
        <taxon>Streptophyta</taxon>
        <taxon>Embryophyta</taxon>
        <taxon>Tracheophyta</taxon>
        <taxon>Spermatophyta</taxon>
        <taxon>Magnoliopsida</taxon>
        <taxon>Liliopsida</taxon>
        <taxon>Poales</taxon>
        <taxon>Poaceae</taxon>
        <taxon>PACMAD clade</taxon>
        <taxon>Arundinoideae</taxon>
        <taxon>Arundineae</taxon>
        <taxon>Arundo</taxon>
    </lineage>
</organism>